<sequence>MPEEVFKYTSGWYHHDQRDLGTNTNKGLKCVWKKEQIENKYYLTWQFSWEDLKLKSASGFTGEIIIRSDANLNGSKIEVDLTDEIQAVQTETTEKFFFNSRVLYEYTLVSIISLTDRELYDEMFLPSGKNDAILEVDGIQLHVNRSFLSYHSDFFSALFSSNFKEGQMEVVPIKDVTYGDIGLLLSTIYPKTVFPNDKSVPRLLELADRFMIPSAIHHVEYHLLNNTKIDNEKLMWMAEKYGMELLLEKMIKELDTVEKAKKFNASSDYKELSDKTKAKILDKVMTII</sequence>
<gene>
    <name evidence="2" type="primary">Cnig_chr_II.g7447</name>
    <name evidence="2" type="ORF">B9Z55_007447</name>
</gene>
<accession>A0A2G5V9N9</accession>
<evidence type="ECO:0000313" key="3">
    <source>
        <dbReference type="Proteomes" id="UP000230233"/>
    </source>
</evidence>
<evidence type="ECO:0000313" key="2">
    <source>
        <dbReference type="EMBL" id="PIC48498.1"/>
    </source>
</evidence>
<feature type="domain" description="BTB" evidence="1">
    <location>
        <begin position="130"/>
        <end position="197"/>
    </location>
</feature>
<dbReference type="CDD" id="cd18186">
    <property type="entry name" value="BTB_POZ_ZBTB_KLHL-like"/>
    <property type="match status" value="1"/>
</dbReference>
<organism evidence="2 3">
    <name type="scientific">Caenorhabditis nigoni</name>
    <dbReference type="NCBI Taxonomy" id="1611254"/>
    <lineage>
        <taxon>Eukaryota</taxon>
        <taxon>Metazoa</taxon>
        <taxon>Ecdysozoa</taxon>
        <taxon>Nematoda</taxon>
        <taxon>Chromadorea</taxon>
        <taxon>Rhabditida</taxon>
        <taxon>Rhabditina</taxon>
        <taxon>Rhabditomorpha</taxon>
        <taxon>Rhabditoidea</taxon>
        <taxon>Rhabditidae</taxon>
        <taxon>Peloderinae</taxon>
        <taxon>Caenorhabditis</taxon>
    </lineage>
</organism>
<dbReference type="Pfam" id="PF00651">
    <property type="entry name" value="BTB"/>
    <property type="match status" value="1"/>
</dbReference>
<dbReference type="SMART" id="SM00225">
    <property type="entry name" value="BTB"/>
    <property type="match status" value="1"/>
</dbReference>
<protein>
    <recommendedName>
        <fullName evidence="1">BTB domain-containing protein</fullName>
    </recommendedName>
</protein>
<dbReference type="InterPro" id="IPR000210">
    <property type="entry name" value="BTB/POZ_dom"/>
</dbReference>
<dbReference type="OrthoDB" id="5804679at2759"/>
<name>A0A2G5V9N9_9PELO</name>
<dbReference type="PANTHER" id="PTHR22744">
    <property type="entry name" value="HELIX LOOP HELIX PROTEIN 21-RELATED"/>
    <property type="match status" value="1"/>
</dbReference>
<dbReference type="InterPro" id="IPR011333">
    <property type="entry name" value="SKP1/BTB/POZ_sf"/>
</dbReference>
<dbReference type="EMBL" id="PDUG01000002">
    <property type="protein sequence ID" value="PIC48498.1"/>
    <property type="molecule type" value="Genomic_DNA"/>
</dbReference>
<dbReference type="STRING" id="1611254.A0A2G5V9N9"/>
<reference evidence="3" key="1">
    <citation type="submission" date="2017-10" db="EMBL/GenBank/DDBJ databases">
        <title>Rapid genome shrinkage in a self-fertile nematode reveals novel sperm competition proteins.</title>
        <authorList>
            <person name="Yin D."/>
            <person name="Schwarz E.M."/>
            <person name="Thomas C.G."/>
            <person name="Felde R.L."/>
            <person name="Korf I.F."/>
            <person name="Cutter A.D."/>
            <person name="Schartner C.M."/>
            <person name="Ralston E.J."/>
            <person name="Meyer B.J."/>
            <person name="Haag E.S."/>
        </authorList>
    </citation>
    <scope>NUCLEOTIDE SEQUENCE [LARGE SCALE GENOMIC DNA]</scope>
    <source>
        <strain evidence="3">JU1422</strain>
    </source>
</reference>
<dbReference type="Proteomes" id="UP000230233">
    <property type="component" value="Chromosome II"/>
</dbReference>
<dbReference type="PANTHER" id="PTHR22744:SF16">
    <property type="entry name" value="BTB DOMAIN-CONTAINING PROTEIN"/>
    <property type="match status" value="1"/>
</dbReference>
<dbReference type="SUPFAM" id="SSF54695">
    <property type="entry name" value="POZ domain"/>
    <property type="match status" value="1"/>
</dbReference>
<evidence type="ECO:0000259" key="1">
    <source>
        <dbReference type="PROSITE" id="PS50097"/>
    </source>
</evidence>
<keyword evidence="3" id="KW-1185">Reference proteome</keyword>
<comment type="caution">
    <text evidence="2">The sequence shown here is derived from an EMBL/GenBank/DDBJ whole genome shotgun (WGS) entry which is preliminary data.</text>
</comment>
<dbReference type="Gene3D" id="3.30.710.10">
    <property type="entry name" value="Potassium Channel Kv1.1, Chain A"/>
    <property type="match status" value="1"/>
</dbReference>
<proteinExistence type="predicted"/>
<dbReference type="AlphaFoldDB" id="A0A2G5V9N9"/>
<dbReference type="PROSITE" id="PS50097">
    <property type="entry name" value="BTB"/>
    <property type="match status" value="1"/>
</dbReference>